<reference evidence="3 5" key="1">
    <citation type="submission" date="2022-09" db="EMBL/GenBank/DDBJ databases">
        <title>Enrichment on poylsaccharides allowed isolation of novel metabolic and taxonomic groups of Haloarchaea.</title>
        <authorList>
            <person name="Sorokin D.Y."/>
            <person name="Elcheninov A.G."/>
            <person name="Khizhniak T.V."/>
            <person name="Kolganova T.V."/>
            <person name="Kublanov I.V."/>
        </authorList>
    </citation>
    <scope>NUCLEOTIDE SEQUENCE</scope>
    <source>
        <strain evidence="4 5">AArc-m2/3/4</strain>
        <strain evidence="3">AArc-xg1-1</strain>
    </source>
</reference>
<organism evidence="3 6">
    <name type="scientific">Natronoglomus mannanivorans</name>
    <dbReference type="NCBI Taxonomy" id="2979990"/>
    <lineage>
        <taxon>Archaea</taxon>
        <taxon>Methanobacteriati</taxon>
        <taxon>Methanobacteriota</taxon>
        <taxon>Stenosarchaea group</taxon>
        <taxon>Halobacteria</taxon>
        <taxon>Halobacteriales</taxon>
        <taxon>Natrialbaceae</taxon>
        <taxon>Natronoglomus</taxon>
    </lineage>
</organism>
<dbReference type="EMBL" id="JAOPKA010000003">
    <property type="protein sequence ID" value="MCU4740986.1"/>
    <property type="molecule type" value="Genomic_DNA"/>
</dbReference>
<keyword evidence="1" id="KW-0812">Transmembrane</keyword>
<evidence type="ECO:0000256" key="1">
    <source>
        <dbReference type="SAM" id="Phobius"/>
    </source>
</evidence>
<name>A0AAP2YX60_9EURY</name>
<evidence type="ECO:0000313" key="6">
    <source>
        <dbReference type="Proteomes" id="UP001321018"/>
    </source>
</evidence>
<keyword evidence="5" id="KW-1185">Reference proteome</keyword>
<sequence>MPPRLKSALLWGAVGFMSFLVLVQGYALLEEPLVSITQGFVVALTVGVGTAGAAYVLEYRIAAWAARRRRS</sequence>
<dbReference type="Proteomes" id="UP001320972">
    <property type="component" value="Unassembled WGS sequence"/>
</dbReference>
<dbReference type="EMBL" id="JAOPKB010000007">
    <property type="protein sequence ID" value="MCU4973691.1"/>
    <property type="molecule type" value="Genomic_DNA"/>
</dbReference>
<dbReference type="InterPro" id="IPR058287">
    <property type="entry name" value="DUF7981"/>
</dbReference>
<comment type="caution">
    <text evidence="3">The sequence shown here is derived from an EMBL/GenBank/DDBJ whole genome shotgun (WGS) entry which is preliminary data.</text>
</comment>
<keyword evidence="1" id="KW-0472">Membrane</keyword>
<dbReference type="AlphaFoldDB" id="A0AAP2YX60"/>
<feature type="transmembrane region" description="Helical" evidence="1">
    <location>
        <begin position="7"/>
        <end position="28"/>
    </location>
</feature>
<evidence type="ECO:0000313" key="5">
    <source>
        <dbReference type="Proteomes" id="UP001320972"/>
    </source>
</evidence>
<dbReference type="Pfam" id="PF25938">
    <property type="entry name" value="DUF7981"/>
    <property type="match status" value="1"/>
</dbReference>
<protein>
    <recommendedName>
        <fullName evidence="2">DUF7981 domain-containing protein</fullName>
    </recommendedName>
</protein>
<dbReference type="RefSeq" id="WP_338003116.1">
    <property type="nucleotide sequence ID" value="NZ_JAOPKA010000003.1"/>
</dbReference>
<evidence type="ECO:0000313" key="3">
    <source>
        <dbReference type="EMBL" id="MCU4740986.1"/>
    </source>
</evidence>
<feature type="transmembrane region" description="Helical" evidence="1">
    <location>
        <begin position="40"/>
        <end position="61"/>
    </location>
</feature>
<proteinExistence type="predicted"/>
<accession>A0AAP2YX60</accession>
<evidence type="ECO:0000313" key="4">
    <source>
        <dbReference type="EMBL" id="MCU4973691.1"/>
    </source>
</evidence>
<gene>
    <name evidence="4" type="ORF">OB955_13200</name>
    <name evidence="3" type="ORF">OB960_06170</name>
</gene>
<dbReference type="Proteomes" id="UP001321018">
    <property type="component" value="Unassembled WGS sequence"/>
</dbReference>
<evidence type="ECO:0000259" key="2">
    <source>
        <dbReference type="Pfam" id="PF25938"/>
    </source>
</evidence>
<keyword evidence="1" id="KW-1133">Transmembrane helix</keyword>
<feature type="domain" description="DUF7981" evidence="2">
    <location>
        <begin position="1"/>
        <end position="63"/>
    </location>
</feature>